<evidence type="ECO:0000256" key="1">
    <source>
        <dbReference type="SAM" id="SignalP"/>
    </source>
</evidence>
<dbReference type="AlphaFoldDB" id="A0A0N4ZJW1"/>
<evidence type="ECO:0000313" key="3">
    <source>
        <dbReference type="WBParaSite" id="PTRK_0000840100.1"/>
    </source>
</evidence>
<name>A0A0N4ZJW1_PARTI</name>
<accession>A0A0N4ZJW1</accession>
<keyword evidence="2" id="KW-1185">Reference proteome</keyword>
<organism evidence="2 3">
    <name type="scientific">Parastrongyloides trichosuri</name>
    <name type="common">Possum-specific nematode worm</name>
    <dbReference type="NCBI Taxonomy" id="131310"/>
    <lineage>
        <taxon>Eukaryota</taxon>
        <taxon>Metazoa</taxon>
        <taxon>Ecdysozoa</taxon>
        <taxon>Nematoda</taxon>
        <taxon>Chromadorea</taxon>
        <taxon>Rhabditida</taxon>
        <taxon>Tylenchina</taxon>
        <taxon>Panagrolaimomorpha</taxon>
        <taxon>Strongyloidoidea</taxon>
        <taxon>Strongyloididae</taxon>
        <taxon>Parastrongyloides</taxon>
    </lineage>
</organism>
<feature type="signal peptide" evidence="1">
    <location>
        <begin position="1"/>
        <end position="16"/>
    </location>
</feature>
<protein>
    <submittedName>
        <fullName evidence="3">Uncharacterized protein</fullName>
    </submittedName>
</protein>
<sequence length="149" mass="16828">MKIYLIFLFLVPFIISDPIRLLNQKWARMYSHNSYQRKIDPLNFSSEQDYQDEAMKENYGYSKQGMKDLDEVGTLTGGGDSSNLQVMRPYYTMADMTANGNKQGIGSYIHVLPDEDYGEKPIYTLGGSFHGGLEPAGVKMGHIARPFGK</sequence>
<keyword evidence="1" id="KW-0732">Signal</keyword>
<dbReference type="Proteomes" id="UP000038045">
    <property type="component" value="Unplaced"/>
</dbReference>
<feature type="chain" id="PRO_5005891819" evidence="1">
    <location>
        <begin position="17"/>
        <end position="149"/>
    </location>
</feature>
<proteinExistence type="predicted"/>
<dbReference type="WBParaSite" id="PTRK_0000840100.1">
    <property type="protein sequence ID" value="PTRK_0000840100.1"/>
    <property type="gene ID" value="PTRK_0000840100"/>
</dbReference>
<evidence type="ECO:0000313" key="2">
    <source>
        <dbReference type="Proteomes" id="UP000038045"/>
    </source>
</evidence>
<reference evidence="3" key="1">
    <citation type="submission" date="2017-02" db="UniProtKB">
        <authorList>
            <consortium name="WormBaseParasite"/>
        </authorList>
    </citation>
    <scope>IDENTIFICATION</scope>
</reference>